<keyword evidence="3" id="KW-1185">Reference proteome</keyword>
<feature type="transmembrane region" description="Helical" evidence="1">
    <location>
        <begin position="114"/>
        <end position="136"/>
    </location>
</feature>
<proteinExistence type="predicted"/>
<protein>
    <submittedName>
        <fullName evidence="2">Uncharacterized protein</fullName>
    </submittedName>
</protein>
<feature type="transmembrane region" description="Helical" evidence="1">
    <location>
        <begin position="235"/>
        <end position="255"/>
    </location>
</feature>
<dbReference type="EMBL" id="FOKA01000005">
    <property type="protein sequence ID" value="SFA99951.1"/>
    <property type="molecule type" value="Genomic_DNA"/>
</dbReference>
<accession>A0A1I0XG35</accession>
<evidence type="ECO:0000256" key="1">
    <source>
        <dbReference type="SAM" id="Phobius"/>
    </source>
</evidence>
<gene>
    <name evidence="2" type="ORF">SAMN05421867_10531</name>
</gene>
<keyword evidence="1" id="KW-0472">Membrane</keyword>
<sequence length="256" mass="25494">MTRPSPADPSALAPHVDKGWADAFVLELRLLDVPGDRIGDALAEVEAHCRDSGEPAAEAFDEPVAYARSLDLPAVPAEGDGVGPVVLGSVLQVAALFAVPTAVGVLGGTGAVEVAGGVLVTAVVTLVVIALLGVAHGPFLRAVVHRPVVAWLVVVAAMVAAVLPAALWRDPVLALPAAGVLAVGLLLLIAGAVVQHRALGEGDPVVAPAGSTAASSPADPDGADARRSARRTTTALSLLVPVATVLLSALAWVTAG</sequence>
<feature type="transmembrane region" description="Helical" evidence="1">
    <location>
        <begin position="148"/>
        <end position="167"/>
    </location>
</feature>
<feature type="transmembrane region" description="Helical" evidence="1">
    <location>
        <begin position="85"/>
        <end position="108"/>
    </location>
</feature>
<dbReference type="RefSeq" id="WP_090031745.1">
    <property type="nucleotide sequence ID" value="NZ_BONM01000022.1"/>
</dbReference>
<keyword evidence="1" id="KW-1133">Transmembrane helix</keyword>
<feature type="transmembrane region" description="Helical" evidence="1">
    <location>
        <begin position="173"/>
        <end position="194"/>
    </location>
</feature>
<organism evidence="2 3">
    <name type="scientific">Cellulomonas marina</name>
    <dbReference type="NCBI Taxonomy" id="988821"/>
    <lineage>
        <taxon>Bacteria</taxon>
        <taxon>Bacillati</taxon>
        <taxon>Actinomycetota</taxon>
        <taxon>Actinomycetes</taxon>
        <taxon>Micrococcales</taxon>
        <taxon>Cellulomonadaceae</taxon>
        <taxon>Cellulomonas</taxon>
    </lineage>
</organism>
<dbReference type="AlphaFoldDB" id="A0A1I0XG35"/>
<evidence type="ECO:0000313" key="3">
    <source>
        <dbReference type="Proteomes" id="UP000199012"/>
    </source>
</evidence>
<dbReference type="OrthoDB" id="5192631at2"/>
<name>A0A1I0XG35_9CELL</name>
<dbReference type="Proteomes" id="UP000199012">
    <property type="component" value="Unassembled WGS sequence"/>
</dbReference>
<dbReference type="STRING" id="988821.SAMN05421867_10531"/>
<reference evidence="2 3" key="1">
    <citation type="submission" date="2016-10" db="EMBL/GenBank/DDBJ databases">
        <authorList>
            <person name="de Groot N.N."/>
        </authorList>
    </citation>
    <scope>NUCLEOTIDE SEQUENCE [LARGE SCALE GENOMIC DNA]</scope>
    <source>
        <strain evidence="2 3">CGMCC 4.6945</strain>
    </source>
</reference>
<evidence type="ECO:0000313" key="2">
    <source>
        <dbReference type="EMBL" id="SFA99951.1"/>
    </source>
</evidence>
<keyword evidence="1" id="KW-0812">Transmembrane</keyword>